<dbReference type="GO" id="GO:0016787">
    <property type="term" value="F:hydrolase activity"/>
    <property type="evidence" value="ECO:0007669"/>
    <property type="project" value="UniProtKB-KW"/>
</dbReference>
<sequence>EDYTVMNCPELVSDYRNPIIKWYQTDLSVVISIQLIDVSDYYLRIENGCLQFSTEINGKKYYLILYLFGAVVAEKTVHKNLVREIKIYLLKALKWYPWLRLIKSKEKNPLISYDSERIEETNHVRNTYDIGRFERYKREHNISYLMPVVPSSDEEESEDDYMDFIHYG</sequence>
<dbReference type="EC" id="3.6.4.13" evidence="1"/>
<dbReference type="InterPro" id="IPR007052">
    <property type="entry name" value="CS_dom"/>
</dbReference>
<proteinExistence type="predicted"/>
<comment type="catalytic activity">
    <reaction evidence="7">
        <text>ATP + H2O = ADP + phosphate + H(+)</text>
        <dbReference type="Rhea" id="RHEA:13065"/>
        <dbReference type="ChEBI" id="CHEBI:15377"/>
        <dbReference type="ChEBI" id="CHEBI:15378"/>
        <dbReference type="ChEBI" id="CHEBI:30616"/>
        <dbReference type="ChEBI" id="CHEBI:43474"/>
        <dbReference type="ChEBI" id="CHEBI:456216"/>
        <dbReference type="EC" id="3.6.4.13"/>
    </reaction>
</comment>
<comment type="caution">
    <text evidence="9">The sequence shown here is derived from an EMBL/GenBank/DDBJ whole genome shotgun (WGS) entry which is preliminary data.</text>
</comment>
<evidence type="ECO:0000256" key="4">
    <source>
        <dbReference type="ARBA" id="ARBA00022801"/>
    </source>
</evidence>
<dbReference type="Pfam" id="PF04969">
    <property type="entry name" value="CS"/>
    <property type="match status" value="1"/>
</dbReference>
<evidence type="ECO:0000256" key="3">
    <source>
        <dbReference type="ARBA" id="ARBA00022741"/>
    </source>
</evidence>
<gene>
    <name evidence="9" type="primary">Tdrd12</name>
    <name evidence="9" type="ORF">G6Z77_0003459</name>
</gene>
<dbReference type="InterPro" id="IPR008978">
    <property type="entry name" value="HSP20-like_chaperone"/>
</dbReference>
<dbReference type="Proteomes" id="UP000670152">
    <property type="component" value="Unassembled WGS sequence"/>
</dbReference>
<name>A0A836EMB9_9HYME</name>
<feature type="domain" description="CS" evidence="8">
    <location>
        <begin position="15"/>
        <end position="102"/>
    </location>
</feature>
<dbReference type="PANTHER" id="PTHR22655">
    <property type="entry name" value="ATP-DEPENDENT RNA HELICASE TDRD12-RELATED"/>
    <property type="match status" value="1"/>
</dbReference>
<keyword evidence="6" id="KW-0067">ATP-binding</keyword>
<keyword evidence="2" id="KW-0677">Repeat</keyword>
<keyword evidence="10" id="KW-1185">Reference proteome</keyword>
<evidence type="ECO:0000259" key="8">
    <source>
        <dbReference type="PROSITE" id="PS51203"/>
    </source>
</evidence>
<dbReference type="Gene3D" id="2.60.40.790">
    <property type="match status" value="1"/>
</dbReference>
<dbReference type="GO" id="GO:0042078">
    <property type="term" value="P:germ-line stem cell division"/>
    <property type="evidence" value="ECO:0007669"/>
    <property type="project" value="TreeGrafter"/>
</dbReference>
<dbReference type="GO" id="GO:0003724">
    <property type="term" value="F:RNA helicase activity"/>
    <property type="evidence" value="ECO:0007669"/>
    <property type="project" value="UniProtKB-EC"/>
</dbReference>
<evidence type="ECO:0000256" key="6">
    <source>
        <dbReference type="ARBA" id="ARBA00022840"/>
    </source>
</evidence>
<dbReference type="SUPFAM" id="SSF49764">
    <property type="entry name" value="HSP20-like chaperones"/>
    <property type="match status" value="1"/>
</dbReference>
<feature type="non-terminal residue" evidence="9">
    <location>
        <position position="1"/>
    </location>
</feature>
<accession>A0A836EMB9</accession>
<dbReference type="PANTHER" id="PTHR22655:SF2">
    <property type="entry name" value="ATP-DEPENDENT RNA HELICASE TDRD12-RELATED"/>
    <property type="match status" value="1"/>
</dbReference>
<feature type="non-terminal residue" evidence="9">
    <location>
        <position position="168"/>
    </location>
</feature>
<dbReference type="PROSITE" id="PS51203">
    <property type="entry name" value="CS"/>
    <property type="match status" value="1"/>
</dbReference>
<keyword evidence="3" id="KW-0547">Nucleotide-binding</keyword>
<dbReference type="EMBL" id="JAANIB010007439">
    <property type="protein sequence ID" value="KAG5325966.1"/>
    <property type="molecule type" value="Genomic_DNA"/>
</dbReference>
<evidence type="ECO:0000313" key="9">
    <source>
        <dbReference type="EMBL" id="KAG5325966.1"/>
    </source>
</evidence>
<dbReference type="GO" id="GO:0005524">
    <property type="term" value="F:ATP binding"/>
    <property type="evidence" value="ECO:0007669"/>
    <property type="project" value="UniProtKB-KW"/>
</dbReference>
<evidence type="ECO:0000313" key="10">
    <source>
        <dbReference type="Proteomes" id="UP000670152"/>
    </source>
</evidence>
<keyword evidence="4" id="KW-0378">Hydrolase</keyword>
<protein>
    <recommendedName>
        <fullName evidence="1">RNA helicase</fullName>
        <ecNumber evidence="1">3.6.4.13</ecNumber>
    </recommendedName>
</protein>
<dbReference type="AlphaFoldDB" id="A0A836EMB9"/>
<organism evidence="9 10">
    <name type="scientific">Acromyrmex heyeri</name>
    <dbReference type="NCBI Taxonomy" id="230685"/>
    <lineage>
        <taxon>Eukaryota</taxon>
        <taxon>Metazoa</taxon>
        <taxon>Ecdysozoa</taxon>
        <taxon>Arthropoda</taxon>
        <taxon>Hexapoda</taxon>
        <taxon>Insecta</taxon>
        <taxon>Pterygota</taxon>
        <taxon>Neoptera</taxon>
        <taxon>Endopterygota</taxon>
        <taxon>Hymenoptera</taxon>
        <taxon>Apocrita</taxon>
        <taxon>Aculeata</taxon>
        <taxon>Formicoidea</taxon>
        <taxon>Formicidae</taxon>
        <taxon>Myrmicinae</taxon>
        <taxon>Acromyrmex</taxon>
    </lineage>
</organism>
<evidence type="ECO:0000256" key="1">
    <source>
        <dbReference type="ARBA" id="ARBA00012552"/>
    </source>
</evidence>
<dbReference type="OrthoDB" id="249932at2759"/>
<evidence type="ECO:0000256" key="5">
    <source>
        <dbReference type="ARBA" id="ARBA00022806"/>
    </source>
</evidence>
<keyword evidence="5 9" id="KW-0347">Helicase</keyword>
<reference evidence="9 10" key="1">
    <citation type="submission" date="2020-02" db="EMBL/GenBank/DDBJ databases">
        <title>Relaxed selection underlies rapid genomic changes in the transitions from sociality to social parasitism in ants.</title>
        <authorList>
            <person name="Bi X."/>
        </authorList>
    </citation>
    <scope>NUCLEOTIDE SEQUENCE [LARGE SCALE GENOMIC DNA]</scope>
    <source>
        <strain evidence="9">BGI-DK2014b</strain>
        <tissue evidence="9">Whole body</tissue>
    </source>
</reference>
<evidence type="ECO:0000256" key="2">
    <source>
        <dbReference type="ARBA" id="ARBA00022737"/>
    </source>
</evidence>
<evidence type="ECO:0000256" key="7">
    <source>
        <dbReference type="ARBA" id="ARBA00047984"/>
    </source>
</evidence>